<organism evidence="1 2">
    <name type="scientific">Flavobacterium calami</name>
    <dbReference type="NCBI Taxonomy" id="3139144"/>
    <lineage>
        <taxon>Bacteria</taxon>
        <taxon>Pseudomonadati</taxon>
        <taxon>Bacteroidota</taxon>
        <taxon>Flavobacteriia</taxon>
        <taxon>Flavobacteriales</taxon>
        <taxon>Flavobacteriaceae</taxon>
        <taxon>Flavobacterium</taxon>
    </lineage>
</organism>
<gene>
    <name evidence="1" type="ORF">AAEO57_09365</name>
</gene>
<proteinExistence type="predicted"/>
<keyword evidence="2" id="KW-1185">Reference proteome</keyword>
<evidence type="ECO:0000313" key="2">
    <source>
        <dbReference type="Proteomes" id="UP001485226"/>
    </source>
</evidence>
<comment type="caution">
    <text evidence="1">The sequence shown here is derived from an EMBL/GenBank/DDBJ whole genome shotgun (WGS) entry which is preliminary data.</text>
</comment>
<dbReference type="RefSeq" id="WP_341691923.1">
    <property type="nucleotide sequence ID" value="NZ_JBBYHS010000009.1"/>
</dbReference>
<accession>A0ABU9ING2</accession>
<sequence>MDKKAKNILLKTYWSAQGWKMNHKIEPEDFEYAKSKGLMFDSISISKEDVISRLNQILIDIPLKKVTDAFLCSLTNNRVDWRSGLGSFANAKRLLENKNIDEILYGHGKDINLNVLNFERIKFGGVRHVIGLYNLLDLELLQKEIVPTPTKEDIEIFKQILHKLENADANETPSVFRDNLKDVFNKSKNERASLMEILGCAEIIKPLRFDRKIPAKYDWGFVLHWRGEDKYDKTNLKMYFRDYNLE</sequence>
<reference evidence="1 2" key="1">
    <citation type="submission" date="2024-04" db="EMBL/GenBank/DDBJ databases">
        <title>Flavobacterium sp. DGU38 16S ribosomal RNA gene Genome sequencing and assembly.</title>
        <authorList>
            <person name="Park S."/>
        </authorList>
    </citation>
    <scope>NUCLEOTIDE SEQUENCE [LARGE SCALE GENOMIC DNA]</scope>
    <source>
        <strain evidence="1 2">DGU38</strain>
    </source>
</reference>
<dbReference type="EMBL" id="JBBYHS010000009">
    <property type="protein sequence ID" value="MEL1253984.1"/>
    <property type="molecule type" value="Genomic_DNA"/>
</dbReference>
<evidence type="ECO:0000313" key="1">
    <source>
        <dbReference type="EMBL" id="MEL1253984.1"/>
    </source>
</evidence>
<evidence type="ECO:0008006" key="3">
    <source>
        <dbReference type="Google" id="ProtNLM"/>
    </source>
</evidence>
<name>A0ABU9ING2_9FLAO</name>
<protein>
    <recommendedName>
        <fullName evidence="3">OST-HTH/LOTUS domain-containing protein</fullName>
    </recommendedName>
</protein>
<dbReference type="Proteomes" id="UP001485226">
    <property type="component" value="Unassembled WGS sequence"/>
</dbReference>